<comment type="subcellular location">
    <subcellularLocation>
        <location evidence="1">Endoplasmic reticulum membrane</location>
        <topology evidence="1">Multi-pass membrane protein</topology>
    </subcellularLocation>
</comment>
<keyword evidence="7 15" id="KW-0808">Transferase</keyword>
<evidence type="ECO:0000256" key="4">
    <source>
        <dbReference type="ARBA" id="ARBA00005420"/>
    </source>
</evidence>
<evidence type="ECO:0000313" key="16">
    <source>
        <dbReference type="Proteomes" id="UP000037460"/>
    </source>
</evidence>
<evidence type="ECO:0000256" key="11">
    <source>
        <dbReference type="ARBA" id="ARBA00022989"/>
    </source>
</evidence>
<evidence type="ECO:0000256" key="8">
    <source>
        <dbReference type="ARBA" id="ARBA00022692"/>
    </source>
</evidence>
<dbReference type="Pfam" id="PF03982">
    <property type="entry name" value="DAGAT"/>
    <property type="match status" value="1"/>
</dbReference>
<comment type="pathway">
    <text evidence="2">Glycerolipid metabolism; triacylglycerol biosynthesis.</text>
</comment>
<dbReference type="Proteomes" id="UP000037460">
    <property type="component" value="Unassembled WGS sequence"/>
</dbReference>
<dbReference type="EMBL" id="JWZX01003105">
    <property type="protein sequence ID" value="KOO24326.1"/>
    <property type="molecule type" value="Genomic_DNA"/>
</dbReference>
<keyword evidence="11" id="KW-1133">Transmembrane helix</keyword>
<keyword evidence="9" id="KW-0319">Glycerol metabolism</keyword>
<evidence type="ECO:0000313" key="15">
    <source>
        <dbReference type="EMBL" id="KOO24326.1"/>
    </source>
</evidence>
<evidence type="ECO:0000256" key="9">
    <source>
        <dbReference type="ARBA" id="ARBA00022798"/>
    </source>
</evidence>
<evidence type="ECO:0000256" key="13">
    <source>
        <dbReference type="ARBA" id="ARBA00023136"/>
    </source>
</evidence>
<comment type="pathway">
    <text evidence="3">Lipid metabolism.</text>
</comment>
<evidence type="ECO:0000256" key="10">
    <source>
        <dbReference type="ARBA" id="ARBA00022824"/>
    </source>
</evidence>
<evidence type="ECO:0000256" key="14">
    <source>
        <dbReference type="ARBA" id="ARBA00023315"/>
    </source>
</evidence>
<comment type="similarity">
    <text evidence="4">Belongs to the diacylglycerol acyltransferase family.</text>
</comment>
<dbReference type="InterPro" id="IPR007130">
    <property type="entry name" value="DAGAT"/>
</dbReference>
<gene>
    <name evidence="15" type="ORF">Ctob_003866</name>
</gene>
<evidence type="ECO:0000256" key="12">
    <source>
        <dbReference type="ARBA" id="ARBA00023098"/>
    </source>
</evidence>
<dbReference type="CDD" id="cd07987">
    <property type="entry name" value="LPLAT_MGAT-like"/>
    <property type="match status" value="1"/>
</dbReference>
<dbReference type="GO" id="GO:0004144">
    <property type="term" value="F:diacylglycerol O-acyltransferase activity"/>
    <property type="evidence" value="ECO:0007669"/>
    <property type="project" value="UniProtKB-EC"/>
</dbReference>
<dbReference type="PANTHER" id="PTHR12317">
    <property type="entry name" value="DIACYLGLYCEROL O-ACYLTRANSFERASE"/>
    <property type="match status" value="1"/>
</dbReference>
<dbReference type="AlphaFoldDB" id="A0A0M0JCK1"/>
<reference evidence="16" key="1">
    <citation type="journal article" date="2015" name="PLoS Genet.">
        <title>Genome Sequence and Transcriptome Analyses of Chrysochromulina tobin: Metabolic Tools for Enhanced Algal Fitness in the Prominent Order Prymnesiales (Haptophyceae).</title>
        <authorList>
            <person name="Hovde B.T."/>
            <person name="Deodato C.R."/>
            <person name="Hunsperger H.M."/>
            <person name="Ryken S.A."/>
            <person name="Yost W."/>
            <person name="Jha R.K."/>
            <person name="Patterson J."/>
            <person name="Monnat R.J. Jr."/>
            <person name="Barlow S.B."/>
            <person name="Starkenburg S.R."/>
            <person name="Cattolico R.A."/>
        </authorList>
    </citation>
    <scope>NUCLEOTIDE SEQUENCE</scope>
    <source>
        <strain evidence="16">CCMP291</strain>
    </source>
</reference>
<protein>
    <recommendedName>
        <fullName evidence="5">diacylglycerol O-acyltransferase</fullName>
        <ecNumber evidence="5">2.3.1.20</ecNumber>
    </recommendedName>
</protein>
<evidence type="ECO:0000256" key="1">
    <source>
        <dbReference type="ARBA" id="ARBA00004477"/>
    </source>
</evidence>
<organism evidence="15 16">
    <name type="scientific">Chrysochromulina tobinii</name>
    <dbReference type="NCBI Taxonomy" id="1460289"/>
    <lineage>
        <taxon>Eukaryota</taxon>
        <taxon>Haptista</taxon>
        <taxon>Haptophyta</taxon>
        <taxon>Prymnesiophyceae</taxon>
        <taxon>Prymnesiales</taxon>
        <taxon>Chrysochromulinaceae</taxon>
        <taxon>Chrysochromulina</taxon>
    </lineage>
</organism>
<keyword evidence="10" id="KW-0256">Endoplasmic reticulum</keyword>
<sequence>MKGEAAPWREFAECEWGYHAFRRFLSLRLHIDDALRARPPEQPVIIGVHPHGIASDYRILMDGMLYSALPGRPVLTLAASVLFHLPLVRELCVWTRCIDASKPVAERALRKRNSLMIIVGGEAEQIGTRYGIEEVVLQNRYGFVKLALAHGCALVPVYCFGCVDCYWTWSNVLRGPREALRKRLGVCLPLYAGSFGVLPLRVPLDMVFGAPLELTPPVTPGKPTEEEVAMAHAQYIAALVALFNQHKSAFGYDERELSVK</sequence>
<keyword evidence="16" id="KW-1185">Reference proteome</keyword>
<dbReference type="GO" id="GO:0005789">
    <property type="term" value="C:endoplasmic reticulum membrane"/>
    <property type="evidence" value="ECO:0007669"/>
    <property type="project" value="UniProtKB-SubCell"/>
</dbReference>
<dbReference type="GO" id="GO:0019432">
    <property type="term" value="P:triglyceride biosynthetic process"/>
    <property type="evidence" value="ECO:0007669"/>
    <property type="project" value="TreeGrafter"/>
</dbReference>
<evidence type="ECO:0000256" key="3">
    <source>
        <dbReference type="ARBA" id="ARBA00005189"/>
    </source>
</evidence>
<evidence type="ECO:0000256" key="6">
    <source>
        <dbReference type="ARBA" id="ARBA00022516"/>
    </source>
</evidence>
<evidence type="ECO:0000256" key="2">
    <source>
        <dbReference type="ARBA" id="ARBA00004771"/>
    </source>
</evidence>
<dbReference type="GO" id="GO:0006071">
    <property type="term" value="P:glycerol metabolic process"/>
    <property type="evidence" value="ECO:0007669"/>
    <property type="project" value="UniProtKB-KW"/>
</dbReference>
<dbReference type="PANTHER" id="PTHR12317:SF0">
    <property type="entry name" value="ACYLTRANSFERASE"/>
    <property type="match status" value="1"/>
</dbReference>
<keyword evidence="8" id="KW-0812">Transmembrane</keyword>
<dbReference type="OrthoDB" id="264532at2759"/>
<accession>A0A0M0JCK1</accession>
<proteinExistence type="inferred from homology"/>
<keyword evidence="14 15" id="KW-0012">Acyltransferase</keyword>
<name>A0A0M0JCK1_9EUKA</name>
<dbReference type="EC" id="2.3.1.20" evidence="5"/>
<comment type="caution">
    <text evidence="15">The sequence shown here is derived from an EMBL/GenBank/DDBJ whole genome shotgun (WGS) entry which is preliminary data.</text>
</comment>
<evidence type="ECO:0000256" key="5">
    <source>
        <dbReference type="ARBA" id="ARBA00013244"/>
    </source>
</evidence>
<evidence type="ECO:0000256" key="7">
    <source>
        <dbReference type="ARBA" id="ARBA00022679"/>
    </source>
</evidence>
<keyword evidence="13" id="KW-0472">Membrane</keyword>
<keyword evidence="12" id="KW-0443">Lipid metabolism</keyword>
<keyword evidence="6" id="KW-0444">Lipid biosynthesis</keyword>